<evidence type="ECO:0000256" key="1">
    <source>
        <dbReference type="SAM" id="MobiDB-lite"/>
    </source>
</evidence>
<dbReference type="Proteomes" id="UP001215712">
    <property type="component" value="Unassembled WGS sequence"/>
</dbReference>
<dbReference type="AlphaFoldDB" id="A0AAD6HWG9"/>
<dbReference type="Gene3D" id="3.90.1200.10">
    <property type="match status" value="1"/>
</dbReference>
<dbReference type="EMBL" id="JAQJAN010000001">
    <property type="protein sequence ID" value="KAJ5740237.1"/>
    <property type="molecule type" value="Genomic_DNA"/>
</dbReference>
<comment type="caution">
    <text evidence="3">The sequence shown here is derived from an EMBL/GenBank/DDBJ whole genome shotgun (WGS) entry which is preliminary data.</text>
</comment>
<dbReference type="PANTHER" id="PTHR21310:SF56">
    <property type="entry name" value="AMINOGLYCOSIDE PHOSPHOTRANSFERASE DOMAIN-CONTAINING PROTEIN"/>
    <property type="match status" value="1"/>
</dbReference>
<reference evidence="3" key="1">
    <citation type="journal article" date="2023" name="IMA Fungus">
        <title>Comparative genomic study of the Penicillium genus elucidates a diverse pangenome and 15 lateral gene transfer events.</title>
        <authorList>
            <person name="Petersen C."/>
            <person name="Sorensen T."/>
            <person name="Nielsen M.R."/>
            <person name="Sondergaard T.E."/>
            <person name="Sorensen J.L."/>
            <person name="Fitzpatrick D.A."/>
            <person name="Frisvad J.C."/>
            <person name="Nielsen K.L."/>
        </authorList>
    </citation>
    <scope>NUCLEOTIDE SEQUENCE</scope>
    <source>
        <strain evidence="3">IBT 17514</strain>
    </source>
</reference>
<proteinExistence type="predicted"/>
<gene>
    <name evidence="3" type="ORF">N7493_000109</name>
</gene>
<dbReference type="Pfam" id="PF01636">
    <property type="entry name" value="APH"/>
    <property type="match status" value="1"/>
</dbReference>
<feature type="region of interest" description="Disordered" evidence="1">
    <location>
        <begin position="1"/>
        <end position="21"/>
    </location>
</feature>
<sequence>MTSNPTISTSPHSCESFDSTSTAQFDEEPFETFKDKVLALCHNELYIPEGSVEVERLPGGTFNRIVGLKFPDSERILRIPRLFHGDTSIFHDLGPLELLRDHPGIPVPKVLSSDHTDLNSLGQAYMVQERVPGQCLTQTYCGLPHQTKCAIAKQLGRAFSEMHQIRNQFAGRPFWDEDVMRVQLLTPSNMNFFLLRQIARARETTEQIILEILRDRLGIATEDLQDEEAAWQVESLNKLIAITKKMGKMGVWDTAYSYCLSHGDLEPRNVMADEKGITAILDWDSAIFAPFMVSCRPPMWIWWWCDEASRDHPLAAEVPPTPEGRELKRLFDEAAGPIYAQYAYQPQYRLGRSLIKLAVDGISMEEADQFDTFCDKWREWRDRS</sequence>
<reference evidence="3" key="2">
    <citation type="submission" date="2023-01" db="EMBL/GenBank/DDBJ databases">
        <authorList>
            <person name="Petersen C."/>
        </authorList>
    </citation>
    <scope>NUCLEOTIDE SEQUENCE</scope>
    <source>
        <strain evidence="3">IBT 17514</strain>
    </source>
</reference>
<dbReference type="InterPro" id="IPR011009">
    <property type="entry name" value="Kinase-like_dom_sf"/>
</dbReference>
<dbReference type="InterPro" id="IPR002575">
    <property type="entry name" value="Aminoglycoside_PTrfase"/>
</dbReference>
<organism evidence="3 4">
    <name type="scientific">Penicillium malachiteum</name>
    <dbReference type="NCBI Taxonomy" id="1324776"/>
    <lineage>
        <taxon>Eukaryota</taxon>
        <taxon>Fungi</taxon>
        <taxon>Dikarya</taxon>
        <taxon>Ascomycota</taxon>
        <taxon>Pezizomycotina</taxon>
        <taxon>Eurotiomycetes</taxon>
        <taxon>Eurotiomycetidae</taxon>
        <taxon>Eurotiales</taxon>
        <taxon>Aspergillaceae</taxon>
        <taxon>Penicillium</taxon>
    </lineage>
</organism>
<evidence type="ECO:0000313" key="4">
    <source>
        <dbReference type="Proteomes" id="UP001215712"/>
    </source>
</evidence>
<dbReference type="InterPro" id="IPR051678">
    <property type="entry name" value="AGP_Transferase"/>
</dbReference>
<dbReference type="PANTHER" id="PTHR21310">
    <property type="entry name" value="AMINOGLYCOSIDE PHOSPHOTRANSFERASE-RELATED-RELATED"/>
    <property type="match status" value="1"/>
</dbReference>
<feature type="domain" description="Aminoglycoside phosphotransferase" evidence="2">
    <location>
        <begin position="54"/>
        <end position="291"/>
    </location>
</feature>
<accession>A0AAD6HWG9</accession>
<evidence type="ECO:0000259" key="2">
    <source>
        <dbReference type="Pfam" id="PF01636"/>
    </source>
</evidence>
<keyword evidence="4" id="KW-1185">Reference proteome</keyword>
<dbReference type="SUPFAM" id="SSF56112">
    <property type="entry name" value="Protein kinase-like (PK-like)"/>
    <property type="match status" value="1"/>
</dbReference>
<name>A0AAD6HWG9_9EURO</name>
<evidence type="ECO:0000313" key="3">
    <source>
        <dbReference type="EMBL" id="KAJ5740237.1"/>
    </source>
</evidence>
<protein>
    <recommendedName>
        <fullName evidence="2">Aminoglycoside phosphotransferase domain-containing protein</fullName>
    </recommendedName>
</protein>